<evidence type="ECO:0000313" key="6">
    <source>
        <dbReference type="Proteomes" id="UP000015101"/>
    </source>
</evidence>
<dbReference type="KEGG" id="hro:HELRODRAFT_75598"/>
<feature type="compositionally biased region" description="Low complexity" evidence="2">
    <location>
        <begin position="159"/>
        <end position="180"/>
    </location>
</feature>
<reference evidence="6" key="1">
    <citation type="submission" date="2012-12" db="EMBL/GenBank/DDBJ databases">
        <authorList>
            <person name="Hellsten U."/>
            <person name="Grimwood J."/>
            <person name="Chapman J.A."/>
            <person name="Shapiro H."/>
            <person name="Aerts A."/>
            <person name="Otillar R.P."/>
            <person name="Terry A.Y."/>
            <person name="Boore J.L."/>
            <person name="Simakov O."/>
            <person name="Marletaz F."/>
            <person name="Cho S.-J."/>
            <person name="Edsinger-Gonzales E."/>
            <person name="Havlak P."/>
            <person name="Kuo D.-H."/>
            <person name="Larsson T."/>
            <person name="Lv J."/>
            <person name="Arendt D."/>
            <person name="Savage R."/>
            <person name="Osoegawa K."/>
            <person name="de Jong P."/>
            <person name="Lindberg D.R."/>
            <person name="Seaver E.C."/>
            <person name="Weisblat D.A."/>
            <person name="Putnam N.H."/>
            <person name="Grigoriev I.V."/>
            <person name="Rokhsar D.S."/>
        </authorList>
    </citation>
    <scope>NUCLEOTIDE SEQUENCE</scope>
</reference>
<dbReference type="GeneID" id="20215169"/>
<dbReference type="CTD" id="20215169"/>
<name>T1G271_HELRO</name>
<dbReference type="GO" id="GO:0006357">
    <property type="term" value="P:regulation of transcription by RNA polymerase II"/>
    <property type="evidence" value="ECO:0007669"/>
    <property type="project" value="InterPro"/>
</dbReference>
<evidence type="ECO:0000259" key="3">
    <source>
        <dbReference type="PROSITE" id="PS51968"/>
    </source>
</evidence>
<dbReference type="Pfam" id="PF04516">
    <property type="entry name" value="CP2"/>
    <property type="match status" value="2"/>
</dbReference>
<evidence type="ECO:0000313" key="5">
    <source>
        <dbReference type="EnsemblMetazoa" id="HelroP75598"/>
    </source>
</evidence>
<dbReference type="EMBL" id="AMQM01003400">
    <property type="status" value="NOT_ANNOTATED_CDS"/>
    <property type="molecule type" value="Genomic_DNA"/>
</dbReference>
<accession>T1G271</accession>
<dbReference type="OrthoDB" id="9996779at2759"/>
<comment type="subcellular location">
    <subcellularLocation>
        <location evidence="1">Nucleus</location>
    </subcellularLocation>
</comment>
<evidence type="ECO:0000256" key="1">
    <source>
        <dbReference type="PROSITE-ProRule" id="PRU01313"/>
    </source>
</evidence>
<dbReference type="HOGENOM" id="CLU_015127_0_0_1"/>
<keyword evidence="1" id="KW-0238">DNA-binding</keyword>
<dbReference type="InterPro" id="IPR007604">
    <property type="entry name" value="CP2"/>
</dbReference>
<dbReference type="EMBL" id="KB096134">
    <property type="protein sequence ID" value="ESO08090.1"/>
    <property type="molecule type" value="Genomic_DNA"/>
</dbReference>
<dbReference type="EnsemblMetazoa" id="HelroT75598">
    <property type="protein sequence ID" value="HelroP75598"/>
    <property type="gene ID" value="HelroG75598"/>
</dbReference>
<dbReference type="OMA" id="HENKNAG"/>
<dbReference type="InterPro" id="IPR040167">
    <property type="entry name" value="TF_CP2-like"/>
</dbReference>
<reference evidence="5" key="3">
    <citation type="submission" date="2015-06" db="UniProtKB">
        <authorList>
            <consortium name="EnsemblMetazoa"/>
        </authorList>
    </citation>
    <scope>IDENTIFICATION</scope>
</reference>
<organism evidence="5 6">
    <name type="scientific">Helobdella robusta</name>
    <name type="common">Californian leech</name>
    <dbReference type="NCBI Taxonomy" id="6412"/>
    <lineage>
        <taxon>Eukaryota</taxon>
        <taxon>Metazoa</taxon>
        <taxon>Spiralia</taxon>
        <taxon>Lophotrochozoa</taxon>
        <taxon>Annelida</taxon>
        <taxon>Clitellata</taxon>
        <taxon>Hirudinea</taxon>
        <taxon>Rhynchobdellida</taxon>
        <taxon>Glossiphoniidae</taxon>
        <taxon>Helobdella</taxon>
    </lineage>
</organism>
<protein>
    <recommendedName>
        <fullName evidence="3">Grh/CP2 DB domain-containing protein</fullName>
    </recommendedName>
</protein>
<gene>
    <name evidence="5" type="primary">20215169</name>
    <name evidence="4" type="ORF">HELRODRAFT_75598</name>
</gene>
<dbReference type="InParanoid" id="T1G271"/>
<dbReference type="RefSeq" id="XP_009013879.1">
    <property type="nucleotide sequence ID" value="XM_009015631.1"/>
</dbReference>
<dbReference type="PANTHER" id="PTHR11037:SF21">
    <property type="entry name" value="GEMINI, ISOFORM C"/>
    <property type="match status" value="1"/>
</dbReference>
<dbReference type="PROSITE" id="PS51968">
    <property type="entry name" value="GRH_CP2_DB"/>
    <property type="match status" value="1"/>
</dbReference>
<dbReference type="PANTHER" id="PTHR11037">
    <property type="entry name" value="TRANSCRIPTION FACTOR CP2"/>
    <property type="match status" value="1"/>
</dbReference>
<evidence type="ECO:0000256" key="2">
    <source>
        <dbReference type="SAM" id="MobiDB-lite"/>
    </source>
</evidence>
<feature type="region of interest" description="Disordered" evidence="2">
    <location>
        <begin position="145"/>
        <end position="183"/>
    </location>
</feature>
<evidence type="ECO:0000313" key="4">
    <source>
        <dbReference type="EMBL" id="ESO08090.1"/>
    </source>
</evidence>
<reference evidence="4 6" key="2">
    <citation type="journal article" date="2013" name="Nature">
        <title>Insights into bilaterian evolution from three spiralian genomes.</title>
        <authorList>
            <person name="Simakov O."/>
            <person name="Marletaz F."/>
            <person name="Cho S.J."/>
            <person name="Edsinger-Gonzales E."/>
            <person name="Havlak P."/>
            <person name="Hellsten U."/>
            <person name="Kuo D.H."/>
            <person name="Larsson T."/>
            <person name="Lv J."/>
            <person name="Arendt D."/>
            <person name="Savage R."/>
            <person name="Osoegawa K."/>
            <person name="de Jong P."/>
            <person name="Grimwood J."/>
            <person name="Chapman J.A."/>
            <person name="Shapiro H."/>
            <person name="Aerts A."/>
            <person name="Otillar R.P."/>
            <person name="Terry A.Y."/>
            <person name="Boore J.L."/>
            <person name="Grigoriev I.V."/>
            <person name="Lindberg D.R."/>
            <person name="Seaver E.C."/>
            <person name="Weisblat D.A."/>
            <person name="Putnam N.H."/>
            <person name="Rokhsar D.S."/>
        </authorList>
    </citation>
    <scope>NUCLEOTIDE SEQUENCE</scope>
</reference>
<sequence length="235" mass="26771">FQIVLMTRTSSLTKFDQETLTYLNQGQCYELKLKCLKGAENAKLLKSIIKIAFHERRLQYSEQDELNKWKAARPGERIIDVDIPMSSEIKQLKIDPEHVNSIEIGWDPNQPTDISIKIHCISTEFTANKHGGEKGVPLRIQVDTYLDDGKPQSPTTTTNNNNNNNNNNDNNNNDNNNINNYGQLVNSSSCQIKVFKPKGADRKHKRDNDKLAKMAVTQKEHLRPSCDYTILTEVS</sequence>
<dbReference type="GO" id="GO:0003677">
    <property type="term" value="F:DNA binding"/>
    <property type="evidence" value="ECO:0007669"/>
    <property type="project" value="UniProtKB-KW"/>
</dbReference>
<keyword evidence="6" id="KW-1185">Reference proteome</keyword>
<proteinExistence type="predicted"/>
<dbReference type="GO" id="GO:0003700">
    <property type="term" value="F:DNA-binding transcription factor activity"/>
    <property type="evidence" value="ECO:0007669"/>
    <property type="project" value="InterPro"/>
</dbReference>
<dbReference type="AlphaFoldDB" id="T1G271"/>
<keyword evidence="1" id="KW-0539">Nucleus</keyword>
<feature type="domain" description="Grh/CP2 DB" evidence="3">
    <location>
        <begin position="1"/>
        <end position="235"/>
    </location>
</feature>
<dbReference type="eggNOG" id="KOG4091">
    <property type="taxonomic scope" value="Eukaryota"/>
</dbReference>
<dbReference type="GO" id="GO:0005634">
    <property type="term" value="C:nucleus"/>
    <property type="evidence" value="ECO:0007669"/>
    <property type="project" value="UniProtKB-SubCell"/>
</dbReference>
<dbReference type="Proteomes" id="UP000015101">
    <property type="component" value="Unassembled WGS sequence"/>
</dbReference>